<comment type="caution">
    <text evidence="2">The sequence shown here is derived from an EMBL/GenBank/DDBJ whole genome shotgun (WGS) entry which is preliminary data.</text>
</comment>
<dbReference type="Proteomes" id="UP001066276">
    <property type="component" value="Chromosome 1_2"/>
</dbReference>
<accession>A0AAV7VX48</accession>
<organism evidence="2 3">
    <name type="scientific">Pleurodeles waltl</name>
    <name type="common">Iberian ribbed newt</name>
    <dbReference type="NCBI Taxonomy" id="8319"/>
    <lineage>
        <taxon>Eukaryota</taxon>
        <taxon>Metazoa</taxon>
        <taxon>Chordata</taxon>
        <taxon>Craniata</taxon>
        <taxon>Vertebrata</taxon>
        <taxon>Euteleostomi</taxon>
        <taxon>Amphibia</taxon>
        <taxon>Batrachia</taxon>
        <taxon>Caudata</taxon>
        <taxon>Salamandroidea</taxon>
        <taxon>Salamandridae</taxon>
        <taxon>Pleurodelinae</taxon>
        <taxon>Pleurodeles</taxon>
    </lineage>
</organism>
<evidence type="ECO:0000313" key="3">
    <source>
        <dbReference type="Proteomes" id="UP001066276"/>
    </source>
</evidence>
<protein>
    <submittedName>
        <fullName evidence="2">Uncharacterized protein</fullName>
    </submittedName>
</protein>
<name>A0AAV7VX48_PLEWA</name>
<reference evidence="2" key="1">
    <citation type="journal article" date="2022" name="bioRxiv">
        <title>Sequencing and chromosome-scale assembly of the giantPleurodeles waltlgenome.</title>
        <authorList>
            <person name="Brown T."/>
            <person name="Elewa A."/>
            <person name="Iarovenko S."/>
            <person name="Subramanian E."/>
            <person name="Araus A.J."/>
            <person name="Petzold A."/>
            <person name="Susuki M."/>
            <person name="Suzuki K.-i.T."/>
            <person name="Hayashi T."/>
            <person name="Toyoda A."/>
            <person name="Oliveira C."/>
            <person name="Osipova E."/>
            <person name="Leigh N.D."/>
            <person name="Simon A."/>
            <person name="Yun M.H."/>
        </authorList>
    </citation>
    <scope>NUCLEOTIDE SEQUENCE</scope>
    <source>
        <strain evidence="2">20211129_DDA</strain>
        <tissue evidence="2">Liver</tissue>
    </source>
</reference>
<dbReference type="InterPro" id="IPR004244">
    <property type="entry name" value="Transposase_22"/>
</dbReference>
<dbReference type="PANTHER" id="PTHR11505">
    <property type="entry name" value="L1 TRANSPOSABLE ELEMENT-RELATED"/>
    <property type="match status" value="1"/>
</dbReference>
<evidence type="ECO:0000313" key="2">
    <source>
        <dbReference type="EMBL" id="KAJ1206254.1"/>
    </source>
</evidence>
<sequence>MDNAMASLTAETKSICLDIAGFQSQVTGLEQGVAMVETHVTTSQDRDQELLYFCSKMIDLEDRSRRDNIWFLGFPETIEGTDIHSFLRETLPKLTGLTLDPPSKSAQTRPQATSCGQSPRPIIACLLRHMQTRRLLQRAPTHGPCWMDGQEIQMTADFPKETSERRKAFLSSDPGCVSWR</sequence>
<feature type="compositionally biased region" description="Polar residues" evidence="1">
    <location>
        <begin position="104"/>
        <end position="117"/>
    </location>
</feature>
<dbReference type="AlphaFoldDB" id="A0AAV7VX48"/>
<keyword evidence="3" id="KW-1185">Reference proteome</keyword>
<evidence type="ECO:0000256" key="1">
    <source>
        <dbReference type="SAM" id="MobiDB-lite"/>
    </source>
</evidence>
<gene>
    <name evidence="2" type="ORF">NDU88_001663</name>
</gene>
<feature type="region of interest" description="Disordered" evidence="1">
    <location>
        <begin position="97"/>
        <end position="117"/>
    </location>
</feature>
<dbReference type="Gene3D" id="3.30.70.1820">
    <property type="entry name" value="L1 transposable element, RRM domain"/>
    <property type="match status" value="1"/>
</dbReference>
<proteinExistence type="predicted"/>
<dbReference type="EMBL" id="JANPWB010000002">
    <property type="protein sequence ID" value="KAJ1206254.1"/>
    <property type="molecule type" value="Genomic_DNA"/>
</dbReference>